<comment type="caution">
    <text evidence="2">The sequence shown here is derived from an EMBL/GenBank/DDBJ whole genome shotgun (WGS) entry which is preliminary data.</text>
</comment>
<feature type="compositionally biased region" description="Basic and acidic residues" evidence="1">
    <location>
        <begin position="239"/>
        <end position="250"/>
    </location>
</feature>
<accession>A0A2P5ACF8</accession>
<evidence type="ECO:0000256" key="1">
    <source>
        <dbReference type="SAM" id="MobiDB-lite"/>
    </source>
</evidence>
<reference evidence="3" key="1">
    <citation type="submission" date="2016-06" db="EMBL/GenBank/DDBJ databases">
        <title>Parallel loss of symbiosis genes in relatives of nitrogen-fixing non-legume Parasponia.</title>
        <authorList>
            <person name="Van Velzen R."/>
            <person name="Holmer R."/>
            <person name="Bu F."/>
            <person name="Rutten L."/>
            <person name="Van Zeijl A."/>
            <person name="Liu W."/>
            <person name="Santuari L."/>
            <person name="Cao Q."/>
            <person name="Sharma T."/>
            <person name="Shen D."/>
            <person name="Roswanjaya Y."/>
            <person name="Wardhani T."/>
            <person name="Kalhor M.S."/>
            <person name="Jansen J."/>
            <person name="Van den Hoogen J."/>
            <person name="Gungor B."/>
            <person name="Hartog M."/>
            <person name="Hontelez J."/>
            <person name="Verver J."/>
            <person name="Yang W.-C."/>
            <person name="Schijlen E."/>
            <person name="Repin R."/>
            <person name="Schilthuizen M."/>
            <person name="Schranz E."/>
            <person name="Heidstra R."/>
            <person name="Miyata K."/>
            <person name="Fedorova E."/>
            <person name="Kohlen W."/>
            <person name="Bisseling T."/>
            <person name="Smit S."/>
            <person name="Geurts R."/>
        </authorList>
    </citation>
    <scope>NUCLEOTIDE SEQUENCE [LARGE SCALE GENOMIC DNA]</scope>
    <source>
        <strain evidence="3">cv. RG33-2</strain>
    </source>
</reference>
<protein>
    <submittedName>
        <fullName evidence="2">Uncharacterized protein</fullName>
    </submittedName>
</protein>
<evidence type="ECO:0000313" key="2">
    <source>
        <dbReference type="EMBL" id="PON34217.1"/>
    </source>
</evidence>
<feature type="region of interest" description="Disordered" evidence="1">
    <location>
        <begin position="239"/>
        <end position="279"/>
    </location>
</feature>
<gene>
    <name evidence="2" type="ORF">TorRG33x02_353720</name>
</gene>
<feature type="compositionally biased region" description="Polar residues" evidence="1">
    <location>
        <begin position="251"/>
        <end position="260"/>
    </location>
</feature>
<evidence type="ECO:0000313" key="3">
    <source>
        <dbReference type="Proteomes" id="UP000237000"/>
    </source>
</evidence>
<feature type="region of interest" description="Disordered" evidence="1">
    <location>
        <begin position="104"/>
        <end position="141"/>
    </location>
</feature>
<dbReference type="InParanoid" id="A0A2P5ACF8"/>
<proteinExistence type="predicted"/>
<feature type="non-terminal residue" evidence="2">
    <location>
        <position position="279"/>
    </location>
</feature>
<sequence length="279" mass="29213">MLNQKHGAHGLVGENARASAQGALGMAERTSTSLQHQAPGDHHLGGAAARVPHMAAASTRPANMDALVTLKNPNLGLFEVVSDPNSQRDAAADLLPIVHAQLGNKTSKTGNGSHLPKKSNLGTSLGPDAAKSNSGNHGLGNLTAGPSFVQILNSGHNASNVKGVDQDATIAPESSKPSLKDLGVENPNLGETSSMGKKLWADVADEALVVENRLEDPNKEGEILLHDESQLISSMHINNRDSIKENEQDHTNMNAPTNVVSVDDSEDNRDPHPQPVAIG</sequence>
<organism evidence="2 3">
    <name type="scientific">Trema orientale</name>
    <name type="common">Charcoal tree</name>
    <name type="synonym">Celtis orientalis</name>
    <dbReference type="NCBI Taxonomy" id="63057"/>
    <lineage>
        <taxon>Eukaryota</taxon>
        <taxon>Viridiplantae</taxon>
        <taxon>Streptophyta</taxon>
        <taxon>Embryophyta</taxon>
        <taxon>Tracheophyta</taxon>
        <taxon>Spermatophyta</taxon>
        <taxon>Magnoliopsida</taxon>
        <taxon>eudicotyledons</taxon>
        <taxon>Gunneridae</taxon>
        <taxon>Pentapetalae</taxon>
        <taxon>rosids</taxon>
        <taxon>fabids</taxon>
        <taxon>Rosales</taxon>
        <taxon>Cannabaceae</taxon>
        <taxon>Trema</taxon>
    </lineage>
</organism>
<dbReference type="EMBL" id="JXTC01000952">
    <property type="protein sequence ID" value="PON34217.1"/>
    <property type="molecule type" value="Genomic_DNA"/>
</dbReference>
<dbReference type="AlphaFoldDB" id="A0A2P5ACF8"/>
<name>A0A2P5ACF8_TREOI</name>
<dbReference type="Proteomes" id="UP000237000">
    <property type="component" value="Unassembled WGS sequence"/>
</dbReference>
<keyword evidence="3" id="KW-1185">Reference proteome</keyword>